<accession>A0A7G7GCT7</accession>
<gene>
    <name evidence="1" type="ORF">HUW51_20435</name>
</gene>
<keyword evidence="2" id="KW-1185">Reference proteome</keyword>
<dbReference type="KEGG" id="aswu:HUW51_20435"/>
<name>A0A7G7GCT7_9BACT</name>
<evidence type="ECO:0000313" key="2">
    <source>
        <dbReference type="Proteomes" id="UP000515237"/>
    </source>
</evidence>
<organism evidence="1 2">
    <name type="scientific">Adhaeribacter swui</name>
    <dbReference type="NCBI Taxonomy" id="2086471"/>
    <lineage>
        <taxon>Bacteria</taxon>
        <taxon>Pseudomonadati</taxon>
        <taxon>Bacteroidota</taxon>
        <taxon>Cytophagia</taxon>
        <taxon>Cytophagales</taxon>
        <taxon>Hymenobacteraceae</taxon>
        <taxon>Adhaeribacter</taxon>
    </lineage>
</organism>
<sequence>MEKRKVKLYIATSLDNKIARPDGAIDWLPGVDEGEDYGYQEFLETIDTLLMGYKTYEVCAGFGERPYPDKNTFVFTRDAYKPVIPEAELITQDPVSFVRELLTQDGKDIWLVGGGAINTLLHDAD</sequence>
<dbReference type="AlphaFoldDB" id="A0A7G7GCT7"/>
<protein>
    <submittedName>
        <fullName evidence="1">Dihydrofolate reductase</fullName>
    </submittedName>
</protein>
<dbReference type="InterPro" id="IPR050765">
    <property type="entry name" value="Riboflavin_Biosynth_HTPR"/>
</dbReference>
<proteinExistence type="predicted"/>
<dbReference type="Gene3D" id="3.40.430.10">
    <property type="entry name" value="Dihydrofolate Reductase, subunit A"/>
    <property type="match status" value="1"/>
</dbReference>
<dbReference type="Proteomes" id="UP000515237">
    <property type="component" value="Chromosome"/>
</dbReference>
<dbReference type="EMBL" id="CP055156">
    <property type="protein sequence ID" value="QNF34971.1"/>
    <property type="molecule type" value="Genomic_DNA"/>
</dbReference>
<dbReference type="PANTHER" id="PTHR38011">
    <property type="entry name" value="DIHYDROFOLATE REDUCTASE FAMILY PROTEIN (AFU_ORTHOLOGUE AFUA_8G06820)"/>
    <property type="match status" value="1"/>
</dbReference>
<dbReference type="InterPro" id="IPR024072">
    <property type="entry name" value="DHFR-like_dom_sf"/>
</dbReference>
<reference evidence="1 2" key="1">
    <citation type="journal article" date="2018" name="Int. J. Syst. Evol. Microbiol.">
        <title>Adhaeribacter swui sp. nov., isolated from wet mud.</title>
        <authorList>
            <person name="Kim D.U."/>
            <person name="Kim K.W."/>
            <person name="Kang M.S."/>
            <person name="Kim J.Y."/>
            <person name="Jang J.H."/>
            <person name="Kim M.K."/>
        </authorList>
    </citation>
    <scope>NUCLEOTIDE SEQUENCE [LARGE SCALE GENOMIC DNA]</scope>
    <source>
        <strain evidence="1 2">KCTC 52873</strain>
    </source>
</reference>
<evidence type="ECO:0000313" key="1">
    <source>
        <dbReference type="EMBL" id="QNF34971.1"/>
    </source>
</evidence>
<dbReference type="PANTHER" id="PTHR38011:SF11">
    <property type="entry name" value="2,5-DIAMINO-6-RIBOSYLAMINO-4(3H)-PYRIMIDINONE 5'-PHOSPHATE REDUCTASE"/>
    <property type="match status" value="1"/>
</dbReference>
<dbReference type="SUPFAM" id="SSF53597">
    <property type="entry name" value="Dihydrofolate reductase-like"/>
    <property type="match status" value="1"/>
</dbReference>
<dbReference type="RefSeq" id="WP_185271464.1">
    <property type="nucleotide sequence ID" value="NZ_CP055156.1"/>
</dbReference>